<proteinExistence type="predicted"/>
<protein>
    <recommendedName>
        <fullName evidence="3">Addiction module toxin RelE</fullName>
    </recommendedName>
</protein>
<dbReference type="EMBL" id="CAJHIO010000025">
    <property type="protein sequence ID" value="CAD6493095.1"/>
    <property type="molecule type" value="Genomic_DNA"/>
</dbReference>
<dbReference type="Proteomes" id="UP000610373">
    <property type="component" value="Unassembled WGS sequence"/>
</dbReference>
<organism evidence="1 2">
    <name type="scientific">Candidatus Argoarchaeum ethanivorans</name>
    <dbReference type="NCBI Taxonomy" id="2608793"/>
    <lineage>
        <taxon>Archaea</taxon>
        <taxon>Methanobacteriati</taxon>
        <taxon>Methanobacteriota</taxon>
        <taxon>Stenosarchaea group</taxon>
        <taxon>Methanomicrobia</taxon>
        <taxon>Methanosarcinales</taxon>
        <taxon>Methanosarcinales incertae sedis</taxon>
        <taxon>GOM Arc I cluster</taxon>
        <taxon>Candidatus Argoarchaeum</taxon>
    </lineage>
</organism>
<gene>
    <name evidence="1" type="ORF">CHKLHMKO_00415</name>
</gene>
<comment type="caution">
    <text evidence="1">The sequence shown here is derived from an EMBL/GenBank/DDBJ whole genome shotgun (WGS) entry which is preliminary data.</text>
</comment>
<sequence length="120" mass="14169">MTEFEEVPEFSNDLKKLYRKHKSIYSDLQTFEKALVVKLPGYLPGTKHISNLGKNIEIPIYKVTHFRCASLKGKGVRSGIRIIYTYIQNKQKIVLIEIYHKNKQENHNRDRIIKYCENQS</sequence>
<evidence type="ECO:0000313" key="2">
    <source>
        <dbReference type="Proteomes" id="UP000610373"/>
    </source>
</evidence>
<name>A0A811TEB2_9EURY</name>
<accession>A0A811TEB2</accession>
<reference evidence="1" key="1">
    <citation type="submission" date="2020-10" db="EMBL/GenBank/DDBJ databases">
        <authorList>
            <person name="Hahn C.J."/>
            <person name="Laso-Perez R."/>
            <person name="Vulcano F."/>
            <person name="Vaziourakis K.-M."/>
            <person name="Stokke R."/>
            <person name="Steen I.H."/>
            <person name="Teske A."/>
            <person name="Boetius A."/>
            <person name="Liebeke M."/>
            <person name="Amann R."/>
            <person name="Knittel K."/>
        </authorList>
    </citation>
    <scope>NUCLEOTIDE SEQUENCE</scope>
    <source>
        <strain evidence="1">Gfbio:e3339647-f889-4370-9287-4fb5cb688e4c:AG392O15_GoMArc1</strain>
    </source>
</reference>
<evidence type="ECO:0008006" key="3">
    <source>
        <dbReference type="Google" id="ProtNLM"/>
    </source>
</evidence>
<evidence type="ECO:0000313" key="1">
    <source>
        <dbReference type="EMBL" id="CAD6493095.1"/>
    </source>
</evidence>
<dbReference type="AlphaFoldDB" id="A0A811TEB2"/>